<dbReference type="InterPro" id="IPR036460">
    <property type="entry name" value="Cu_amine_oxidase_C_sf"/>
</dbReference>
<evidence type="ECO:0000313" key="4">
    <source>
        <dbReference type="Proteomes" id="UP000823775"/>
    </source>
</evidence>
<keyword evidence="1" id="KW-0560">Oxidoreductase</keyword>
<feature type="domain" description="Copper amine oxidase catalytic" evidence="2">
    <location>
        <begin position="6"/>
        <end position="61"/>
    </location>
</feature>
<comment type="caution">
    <text evidence="3">The sequence shown here is derived from an EMBL/GenBank/DDBJ whole genome shotgun (WGS) entry which is preliminary data.</text>
</comment>
<keyword evidence="1" id="KW-0479">Metal-binding</keyword>
<dbReference type="InterPro" id="IPR015798">
    <property type="entry name" value="Cu_amine_oxidase_C"/>
</dbReference>
<evidence type="ECO:0000256" key="1">
    <source>
        <dbReference type="RuleBase" id="RU000672"/>
    </source>
</evidence>
<accession>A0ABS8VAN6</accession>
<keyword evidence="4" id="KW-1185">Reference proteome</keyword>
<protein>
    <recommendedName>
        <fullName evidence="1">Amine oxidase</fullName>
        <ecNumber evidence="1">1.4.3.-</ecNumber>
    </recommendedName>
</protein>
<dbReference type="Pfam" id="PF01179">
    <property type="entry name" value="Cu_amine_oxid"/>
    <property type="match status" value="1"/>
</dbReference>
<dbReference type="PANTHER" id="PTHR10638:SF88">
    <property type="entry name" value="AMINE OXIDASE"/>
    <property type="match status" value="1"/>
</dbReference>
<organism evidence="3 4">
    <name type="scientific">Datura stramonium</name>
    <name type="common">Jimsonweed</name>
    <name type="synonym">Common thornapple</name>
    <dbReference type="NCBI Taxonomy" id="4076"/>
    <lineage>
        <taxon>Eukaryota</taxon>
        <taxon>Viridiplantae</taxon>
        <taxon>Streptophyta</taxon>
        <taxon>Embryophyta</taxon>
        <taxon>Tracheophyta</taxon>
        <taxon>Spermatophyta</taxon>
        <taxon>Magnoliopsida</taxon>
        <taxon>eudicotyledons</taxon>
        <taxon>Gunneridae</taxon>
        <taxon>Pentapetalae</taxon>
        <taxon>asterids</taxon>
        <taxon>lamiids</taxon>
        <taxon>Solanales</taxon>
        <taxon>Solanaceae</taxon>
        <taxon>Solanoideae</taxon>
        <taxon>Datureae</taxon>
        <taxon>Datura</taxon>
    </lineage>
</organism>
<dbReference type="EC" id="1.4.3.-" evidence="1"/>
<dbReference type="EMBL" id="JACEIK010004077">
    <property type="protein sequence ID" value="MCD9644103.1"/>
    <property type="molecule type" value="Genomic_DNA"/>
</dbReference>
<proteinExistence type="inferred from homology"/>
<dbReference type="Gene3D" id="2.70.98.20">
    <property type="entry name" value="Copper amine oxidase, catalytic domain"/>
    <property type="match status" value="1"/>
</dbReference>
<comment type="similarity">
    <text evidence="1">Belongs to the copper/topaquinone oxidase family.</text>
</comment>
<evidence type="ECO:0000313" key="3">
    <source>
        <dbReference type="EMBL" id="MCD9644103.1"/>
    </source>
</evidence>
<dbReference type="Proteomes" id="UP000823775">
    <property type="component" value="Unassembled WGS sequence"/>
</dbReference>
<evidence type="ECO:0000259" key="2">
    <source>
        <dbReference type="Pfam" id="PF01179"/>
    </source>
</evidence>
<name>A0ABS8VAN6_DATST</name>
<dbReference type="SUPFAM" id="SSF49998">
    <property type="entry name" value="Amine oxidase catalytic domain"/>
    <property type="match status" value="1"/>
</dbReference>
<comment type="PTM">
    <text evidence="1">Topaquinone (TPQ) is generated by copper-dependent autoxidation of a specific tyrosyl residue.</text>
</comment>
<dbReference type="PANTHER" id="PTHR10638">
    <property type="entry name" value="COPPER AMINE OXIDASE"/>
    <property type="match status" value="1"/>
</dbReference>
<sequence length="61" mass="7107">GLEAKFLRRVVFLKHNLWVTQYALGEYFPEGEFPNQNPRVGEGLASWVKKDHSLEESYIVL</sequence>
<gene>
    <name evidence="3" type="ORF">HAX54_032081</name>
</gene>
<feature type="non-terminal residue" evidence="3">
    <location>
        <position position="61"/>
    </location>
</feature>
<keyword evidence="1" id="KW-0801">TPQ</keyword>
<comment type="cofactor">
    <cofactor evidence="1">
        <name>Cu cation</name>
        <dbReference type="ChEBI" id="CHEBI:23378"/>
    </cofactor>
    <text evidence="1">Contains 1 topaquinone per subunit.</text>
</comment>
<keyword evidence="1" id="KW-0186">Copper</keyword>
<dbReference type="InterPro" id="IPR000269">
    <property type="entry name" value="Cu_amine_oxidase"/>
</dbReference>
<reference evidence="3 4" key="1">
    <citation type="journal article" date="2021" name="BMC Genomics">
        <title>Datura genome reveals duplications of psychoactive alkaloid biosynthetic genes and high mutation rate following tissue culture.</title>
        <authorList>
            <person name="Rajewski A."/>
            <person name="Carter-House D."/>
            <person name="Stajich J."/>
            <person name="Litt A."/>
        </authorList>
    </citation>
    <scope>NUCLEOTIDE SEQUENCE [LARGE SCALE GENOMIC DNA]</scope>
    <source>
        <strain evidence="3">AR-01</strain>
    </source>
</reference>
<feature type="non-terminal residue" evidence="3">
    <location>
        <position position="1"/>
    </location>
</feature>